<keyword evidence="2" id="KW-1003">Cell membrane</keyword>
<dbReference type="GO" id="GO:0004252">
    <property type="term" value="F:serine-type endopeptidase activity"/>
    <property type="evidence" value="ECO:0007669"/>
    <property type="project" value="InterPro"/>
</dbReference>
<feature type="transmembrane region" description="Helical" evidence="7">
    <location>
        <begin position="122"/>
        <end position="143"/>
    </location>
</feature>
<dbReference type="OrthoDB" id="9813074at2"/>
<dbReference type="FunFam" id="1.20.1540.10:FF:000027">
    <property type="entry name" value="Rhomboid family intramembrane serine protease"/>
    <property type="match status" value="1"/>
</dbReference>
<accession>Q2IPJ4</accession>
<proteinExistence type="predicted"/>
<dbReference type="AlphaFoldDB" id="Q2IPJ4"/>
<keyword evidence="5 7" id="KW-1133">Transmembrane helix</keyword>
<keyword evidence="4 7" id="KW-0812">Transmembrane</keyword>
<feature type="domain" description="Peptidase S54 rhomboid" evidence="8">
    <location>
        <begin position="85"/>
        <end position="235"/>
    </location>
</feature>
<gene>
    <name evidence="9" type="ordered locus">Adeh_0954</name>
</gene>
<dbReference type="Gene3D" id="1.20.1540.10">
    <property type="entry name" value="Rhomboid-like"/>
    <property type="match status" value="1"/>
</dbReference>
<name>Q2IPJ4_ANADE</name>
<dbReference type="PANTHER" id="PTHR43066:SF26">
    <property type="entry name" value="RHOMBOID PROTEASE GLPG"/>
    <property type="match status" value="1"/>
</dbReference>
<evidence type="ECO:0000256" key="3">
    <source>
        <dbReference type="ARBA" id="ARBA00022519"/>
    </source>
</evidence>
<dbReference type="MEROPS" id="S54.027"/>
<evidence type="ECO:0000256" key="4">
    <source>
        <dbReference type="ARBA" id="ARBA00022692"/>
    </source>
</evidence>
<dbReference type="SUPFAM" id="SSF144091">
    <property type="entry name" value="Rhomboid-like"/>
    <property type="match status" value="1"/>
</dbReference>
<dbReference type="InterPro" id="IPR022764">
    <property type="entry name" value="Peptidase_S54_rhomboid_dom"/>
</dbReference>
<dbReference type="KEGG" id="ade:Adeh_0954"/>
<feature type="transmembrane region" description="Helical" evidence="7">
    <location>
        <begin position="12"/>
        <end position="32"/>
    </location>
</feature>
<keyword evidence="6 7" id="KW-0472">Membrane</keyword>
<dbReference type="STRING" id="290397.Adeh_0954"/>
<evidence type="ECO:0000259" key="8">
    <source>
        <dbReference type="Pfam" id="PF01694"/>
    </source>
</evidence>
<evidence type="ECO:0000256" key="7">
    <source>
        <dbReference type="SAM" id="Phobius"/>
    </source>
</evidence>
<dbReference type="RefSeq" id="WP_011420012.1">
    <property type="nucleotide sequence ID" value="NC_007760.1"/>
</dbReference>
<evidence type="ECO:0000256" key="2">
    <source>
        <dbReference type="ARBA" id="ARBA00022475"/>
    </source>
</evidence>
<dbReference type="eggNOG" id="COG0705">
    <property type="taxonomic scope" value="Bacteria"/>
</dbReference>
<dbReference type="EMBL" id="CP000251">
    <property type="protein sequence ID" value="ABC80729.1"/>
    <property type="molecule type" value="Genomic_DNA"/>
</dbReference>
<dbReference type="Proteomes" id="UP000001935">
    <property type="component" value="Chromosome"/>
</dbReference>
<comment type="subcellular location">
    <subcellularLocation>
        <location evidence="1">Membrane</location>
        <topology evidence="1">Multi-pass membrane protein</topology>
    </subcellularLocation>
</comment>
<evidence type="ECO:0000256" key="1">
    <source>
        <dbReference type="ARBA" id="ARBA00004141"/>
    </source>
</evidence>
<protein>
    <submittedName>
        <fullName evidence="9">Rhomboid-like protein</fullName>
    </submittedName>
</protein>
<organism evidence="9 10">
    <name type="scientific">Anaeromyxobacter dehalogenans (strain 2CP-C)</name>
    <dbReference type="NCBI Taxonomy" id="290397"/>
    <lineage>
        <taxon>Bacteria</taxon>
        <taxon>Pseudomonadati</taxon>
        <taxon>Myxococcota</taxon>
        <taxon>Myxococcia</taxon>
        <taxon>Myxococcales</taxon>
        <taxon>Cystobacterineae</taxon>
        <taxon>Anaeromyxobacteraceae</taxon>
        <taxon>Anaeromyxobacter</taxon>
    </lineage>
</organism>
<feature type="transmembrane region" description="Helical" evidence="7">
    <location>
        <begin position="176"/>
        <end position="200"/>
    </location>
</feature>
<dbReference type="PANTHER" id="PTHR43066">
    <property type="entry name" value="RHOMBOID-RELATED PROTEIN"/>
    <property type="match status" value="1"/>
</dbReference>
<feature type="transmembrane region" description="Helical" evidence="7">
    <location>
        <begin position="84"/>
        <end position="110"/>
    </location>
</feature>
<dbReference type="HOGENOM" id="CLU_055068_5_1_7"/>
<sequence>MIPLSDDVPTERTPAVTLLFIAANVLAFLWQVDVLALPDALASGQLMEYVAGRLGDTALRGGVVPFEILTFSDVYPRDLVPPPLTVFTAMFLHGGLVHVGSNMLFLWIFGNNVEDALGRGRFVLFYLACGVVAAVVQVVASAATGELEVPMVGASGAIAGVLAAYMVLFPRARVTTLVIIVIFIRVIPVPAAFFIGLWFLLQVLSIFFGGNTGVALFAHVGGFVAGWLLVRLMGRRPTWRARRVSW</sequence>
<dbReference type="InterPro" id="IPR035952">
    <property type="entry name" value="Rhomboid-like_sf"/>
</dbReference>
<evidence type="ECO:0000313" key="10">
    <source>
        <dbReference type="Proteomes" id="UP000001935"/>
    </source>
</evidence>
<dbReference type="GO" id="GO:0016020">
    <property type="term" value="C:membrane"/>
    <property type="evidence" value="ECO:0007669"/>
    <property type="project" value="UniProtKB-SubCell"/>
</dbReference>
<evidence type="ECO:0000256" key="5">
    <source>
        <dbReference type="ARBA" id="ARBA00022989"/>
    </source>
</evidence>
<dbReference type="Pfam" id="PF01694">
    <property type="entry name" value="Rhomboid"/>
    <property type="match status" value="1"/>
</dbReference>
<keyword evidence="3" id="KW-0997">Cell inner membrane</keyword>
<feature type="transmembrane region" description="Helical" evidence="7">
    <location>
        <begin position="149"/>
        <end position="169"/>
    </location>
</feature>
<dbReference type="SMART" id="SM01160">
    <property type="entry name" value="DUF1751"/>
    <property type="match status" value="1"/>
</dbReference>
<evidence type="ECO:0000313" key="9">
    <source>
        <dbReference type="EMBL" id="ABC80729.1"/>
    </source>
</evidence>
<feature type="transmembrane region" description="Helical" evidence="7">
    <location>
        <begin position="206"/>
        <end position="230"/>
    </location>
</feature>
<evidence type="ECO:0000256" key="6">
    <source>
        <dbReference type="ARBA" id="ARBA00023136"/>
    </source>
</evidence>
<reference evidence="9" key="1">
    <citation type="submission" date="2006-01" db="EMBL/GenBank/DDBJ databases">
        <title>Complete sequence of Anaeromyxobacter dehalogenans 2CP-C.</title>
        <authorList>
            <consortium name="US DOE Joint Genome Institute"/>
            <person name="Copeland A."/>
            <person name="Lucas S."/>
            <person name="Lapidus A."/>
            <person name="Barry K."/>
            <person name="Detter J.C."/>
            <person name="Glavina T."/>
            <person name="Hammon N."/>
            <person name="Israni S."/>
            <person name="Pitluck S."/>
            <person name="Brettin T."/>
            <person name="Bruce D."/>
            <person name="Han C."/>
            <person name="Tapia R."/>
            <person name="Gilna P."/>
            <person name="Kiss H."/>
            <person name="Schmutz J."/>
            <person name="Larimer F."/>
            <person name="Land M."/>
            <person name="Kyrpides N."/>
            <person name="Anderson I."/>
            <person name="Sanford R.A."/>
            <person name="Ritalahti K.M."/>
            <person name="Thomas H.S."/>
            <person name="Kirby J.R."/>
            <person name="Zhulin I.B."/>
            <person name="Loeffler F.E."/>
            <person name="Richardson P."/>
        </authorList>
    </citation>
    <scope>NUCLEOTIDE SEQUENCE</scope>
    <source>
        <strain evidence="9">2CP-C</strain>
    </source>
</reference>